<reference evidence="1 2" key="1">
    <citation type="submission" date="2024-11" db="EMBL/GenBank/DDBJ databases">
        <title>A near-complete genome assembly of Cinchona calisaya.</title>
        <authorList>
            <person name="Lian D.C."/>
            <person name="Zhao X.W."/>
            <person name="Wei L."/>
        </authorList>
    </citation>
    <scope>NUCLEOTIDE SEQUENCE [LARGE SCALE GENOMIC DNA]</scope>
    <source>
        <tissue evidence="1">Nenye</tissue>
    </source>
</reference>
<dbReference type="AlphaFoldDB" id="A0ABD2ZYV2"/>
<sequence>MPIQLKNPRFSGRLLSSLTDDSSKPAVCISTFDCAAPKGLRRVYELDGQIALTLIWDGHAVSMENKSTCDTSIGSLNFDIRVPYKLLPLCYVYVVCRSASNSADLQLIFGFVCLVISLYLRTQHSSTGYYPEKLLVLVDVACEFDLELHGR</sequence>
<proteinExistence type="predicted"/>
<evidence type="ECO:0000313" key="1">
    <source>
        <dbReference type="EMBL" id="KAL3523525.1"/>
    </source>
</evidence>
<accession>A0ABD2ZYV2</accession>
<dbReference type="Proteomes" id="UP001630127">
    <property type="component" value="Unassembled WGS sequence"/>
</dbReference>
<organism evidence="1 2">
    <name type="scientific">Cinchona calisaya</name>
    <dbReference type="NCBI Taxonomy" id="153742"/>
    <lineage>
        <taxon>Eukaryota</taxon>
        <taxon>Viridiplantae</taxon>
        <taxon>Streptophyta</taxon>
        <taxon>Embryophyta</taxon>
        <taxon>Tracheophyta</taxon>
        <taxon>Spermatophyta</taxon>
        <taxon>Magnoliopsida</taxon>
        <taxon>eudicotyledons</taxon>
        <taxon>Gunneridae</taxon>
        <taxon>Pentapetalae</taxon>
        <taxon>asterids</taxon>
        <taxon>lamiids</taxon>
        <taxon>Gentianales</taxon>
        <taxon>Rubiaceae</taxon>
        <taxon>Cinchonoideae</taxon>
        <taxon>Cinchoneae</taxon>
        <taxon>Cinchona</taxon>
    </lineage>
</organism>
<keyword evidence="2" id="KW-1185">Reference proteome</keyword>
<protein>
    <submittedName>
        <fullName evidence="1">Uncharacterized protein</fullName>
    </submittedName>
</protein>
<comment type="caution">
    <text evidence="1">The sequence shown here is derived from an EMBL/GenBank/DDBJ whole genome shotgun (WGS) entry which is preliminary data.</text>
</comment>
<name>A0ABD2ZYV2_9GENT</name>
<evidence type="ECO:0000313" key="2">
    <source>
        <dbReference type="Proteomes" id="UP001630127"/>
    </source>
</evidence>
<dbReference type="EMBL" id="JBJUIK010000007">
    <property type="protein sequence ID" value="KAL3523525.1"/>
    <property type="molecule type" value="Genomic_DNA"/>
</dbReference>
<gene>
    <name evidence="1" type="ORF">ACH5RR_016359</name>
</gene>